<protein>
    <submittedName>
        <fullName evidence="1">Uncharacterized protein</fullName>
    </submittedName>
</protein>
<gene>
    <name evidence="1" type="ORF">H4R21_006978</name>
</gene>
<dbReference type="Proteomes" id="UP001140087">
    <property type="component" value="Unassembled WGS sequence"/>
</dbReference>
<sequence length="341" mass="36634">QDEVVPGRQGQPVLQRGGPAHRGARRAGGADLRLAGDGHAAAVHVQRPAARGQGRGQHAQAPRRGPRRHSADLHGDGAADAVCDARVRAHRGHQHGGVWRVCAGRAGQAHPGLPPQGRPEQQLWAGEPHQDRPVQAAARQGLRHRRLPPRVDHRAAARPAARAARPGPRRVLLGRGARRRRRHGRQRGVCAGRVGPPGVPGLHQRDDGDAQGRGASDGPPHCRASVWAAVHVRGQAGRDDVCVQRLWVGAGPVVHGLRPAAQRQPHGALRGQARRNARRRTAVPGAERARRAGILLRAHRGGDPAARRPRGALPRKVRPHPRARPVPRRRASDARDPPLVD</sequence>
<feature type="non-terminal residue" evidence="1">
    <location>
        <position position="1"/>
    </location>
</feature>
<proteinExistence type="predicted"/>
<feature type="non-terminal residue" evidence="1">
    <location>
        <position position="341"/>
    </location>
</feature>
<organism evidence="1 2">
    <name type="scientific">Coemansia helicoidea</name>
    <dbReference type="NCBI Taxonomy" id="1286919"/>
    <lineage>
        <taxon>Eukaryota</taxon>
        <taxon>Fungi</taxon>
        <taxon>Fungi incertae sedis</taxon>
        <taxon>Zoopagomycota</taxon>
        <taxon>Kickxellomycotina</taxon>
        <taxon>Kickxellomycetes</taxon>
        <taxon>Kickxellales</taxon>
        <taxon>Kickxellaceae</taxon>
        <taxon>Coemansia</taxon>
    </lineage>
</organism>
<reference evidence="1" key="1">
    <citation type="submission" date="2022-07" db="EMBL/GenBank/DDBJ databases">
        <title>Phylogenomic reconstructions and comparative analyses of Kickxellomycotina fungi.</title>
        <authorList>
            <person name="Reynolds N.K."/>
            <person name="Stajich J.E."/>
            <person name="Barry K."/>
            <person name="Grigoriev I.V."/>
            <person name="Crous P."/>
            <person name="Smith M.E."/>
        </authorList>
    </citation>
    <scope>NUCLEOTIDE SEQUENCE</scope>
    <source>
        <strain evidence="1">BCRC 34780</strain>
    </source>
</reference>
<evidence type="ECO:0000313" key="1">
    <source>
        <dbReference type="EMBL" id="KAJ2788537.1"/>
    </source>
</evidence>
<name>A0ACC1KER1_9FUNG</name>
<comment type="caution">
    <text evidence="1">The sequence shown here is derived from an EMBL/GenBank/DDBJ whole genome shotgun (WGS) entry which is preliminary data.</text>
</comment>
<evidence type="ECO:0000313" key="2">
    <source>
        <dbReference type="Proteomes" id="UP001140087"/>
    </source>
</evidence>
<accession>A0ACC1KER1</accession>
<dbReference type="EMBL" id="JANBUN010004044">
    <property type="protein sequence ID" value="KAJ2788537.1"/>
    <property type="molecule type" value="Genomic_DNA"/>
</dbReference>
<keyword evidence="2" id="KW-1185">Reference proteome</keyword>